<dbReference type="SUPFAM" id="SSF53178">
    <property type="entry name" value="Peptidyl-tRNA hydrolase-like"/>
    <property type="match status" value="1"/>
</dbReference>
<dbReference type="InterPro" id="IPR001328">
    <property type="entry name" value="Pept_tRNA_hydro"/>
</dbReference>
<dbReference type="Gene3D" id="3.40.50.1470">
    <property type="entry name" value="Peptidyl-tRNA hydrolase"/>
    <property type="match status" value="1"/>
</dbReference>
<dbReference type="InterPro" id="IPR018171">
    <property type="entry name" value="Pept_tRNA_hydro_CS"/>
</dbReference>
<feature type="site" description="Discriminates between blocked and unblocked aminoacyl-tRNA" evidence="8">
    <location>
        <position position="9"/>
    </location>
</feature>
<feature type="active site" description="Proton acceptor" evidence="8">
    <location>
        <position position="19"/>
    </location>
</feature>
<accession>A0AAW7ZFM7</accession>
<comment type="function">
    <text evidence="8">Hydrolyzes ribosome-free peptidyl-tRNAs (with 1 or more amino acids incorporated), which drop off the ribosome during protein synthesis, or as a result of ribosome stalling.</text>
</comment>
<comment type="function">
    <text evidence="8">Catalyzes the release of premature peptidyl moieties from peptidyl-tRNA molecules trapped in stalled 50S ribosomal subunits, and thus maintains levels of free tRNAs and 50S ribosomes.</text>
</comment>
<feature type="region of interest" description="Disordered" evidence="11">
    <location>
        <begin position="184"/>
        <end position="209"/>
    </location>
</feature>
<feature type="binding site" evidence="8">
    <location>
        <position position="66"/>
    </location>
    <ligand>
        <name>tRNA</name>
        <dbReference type="ChEBI" id="CHEBI:17843"/>
    </ligand>
</feature>
<evidence type="ECO:0000256" key="1">
    <source>
        <dbReference type="ARBA" id="ARBA00013260"/>
    </source>
</evidence>
<evidence type="ECO:0000256" key="7">
    <source>
        <dbReference type="ARBA" id="ARBA00050038"/>
    </source>
</evidence>
<dbReference type="GO" id="GO:0072344">
    <property type="term" value="P:rescue of stalled ribosome"/>
    <property type="evidence" value="ECO:0007669"/>
    <property type="project" value="UniProtKB-UniRule"/>
</dbReference>
<comment type="subcellular location">
    <subcellularLocation>
        <location evidence="8">Cytoplasm</location>
    </subcellularLocation>
</comment>
<comment type="catalytic activity">
    <reaction evidence="6 8 9">
        <text>an N-acyl-L-alpha-aminoacyl-tRNA + H2O = an N-acyl-L-amino acid + a tRNA + H(+)</text>
        <dbReference type="Rhea" id="RHEA:54448"/>
        <dbReference type="Rhea" id="RHEA-COMP:10123"/>
        <dbReference type="Rhea" id="RHEA-COMP:13883"/>
        <dbReference type="ChEBI" id="CHEBI:15377"/>
        <dbReference type="ChEBI" id="CHEBI:15378"/>
        <dbReference type="ChEBI" id="CHEBI:59874"/>
        <dbReference type="ChEBI" id="CHEBI:78442"/>
        <dbReference type="ChEBI" id="CHEBI:138191"/>
        <dbReference type="EC" id="3.1.1.29"/>
    </reaction>
</comment>
<dbReference type="FunFam" id="3.40.50.1470:FF:000001">
    <property type="entry name" value="Peptidyl-tRNA hydrolase"/>
    <property type="match status" value="1"/>
</dbReference>
<dbReference type="CDD" id="cd00462">
    <property type="entry name" value="PTH"/>
    <property type="match status" value="1"/>
</dbReference>
<dbReference type="GO" id="GO:0000049">
    <property type="term" value="F:tRNA binding"/>
    <property type="evidence" value="ECO:0007669"/>
    <property type="project" value="UniProtKB-UniRule"/>
</dbReference>
<dbReference type="EC" id="3.1.1.29" evidence="1 8"/>
<feature type="binding site" evidence="8">
    <location>
        <position position="14"/>
    </location>
    <ligand>
        <name>tRNA</name>
        <dbReference type="ChEBI" id="CHEBI:17843"/>
    </ligand>
</feature>
<feature type="compositionally biased region" description="Basic and acidic residues" evidence="11">
    <location>
        <begin position="185"/>
        <end position="202"/>
    </location>
</feature>
<dbReference type="EMBL" id="JARPTC010000019">
    <property type="protein sequence ID" value="MDO7788050.1"/>
    <property type="molecule type" value="Genomic_DNA"/>
</dbReference>
<protein>
    <recommendedName>
        <fullName evidence="7 8">Peptidyl-tRNA hydrolase</fullName>
        <shortName evidence="8">Pth</shortName>
        <ecNumber evidence="1 8">3.1.1.29</ecNumber>
    </recommendedName>
</protein>
<keyword evidence="2 8" id="KW-0820">tRNA-binding</keyword>
<evidence type="ECO:0000313" key="12">
    <source>
        <dbReference type="EMBL" id="MDO7788050.1"/>
    </source>
</evidence>
<dbReference type="PANTHER" id="PTHR17224">
    <property type="entry name" value="PEPTIDYL-TRNA HYDROLASE"/>
    <property type="match status" value="1"/>
</dbReference>
<dbReference type="HAMAP" id="MF_00083">
    <property type="entry name" value="Pept_tRNA_hydro_bact"/>
    <property type="match status" value="1"/>
</dbReference>
<reference evidence="12" key="2">
    <citation type="submission" date="2023-03" db="EMBL/GenBank/DDBJ databases">
        <authorList>
            <person name="Zhang Z."/>
        </authorList>
    </citation>
    <scope>NUCLEOTIDE SEQUENCE</scope>
    <source>
        <strain evidence="12">DSA</strain>
    </source>
</reference>
<reference evidence="12" key="1">
    <citation type="journal article" date="2023" name="J. Hazard. Mater.">
        <title>Anaerobic biodegradation of pyrene and benzo[a]pyrene by a new sulfate-reducing Desulforamulus aquiferis strain DSA.</title>
        <authorList>
            <person name="Zhang Z."/>
            <person name="Sun J."/>
            <person name="Gong X."/>
            <person name="Wang C."/>
            <person name="Wang H."/>
        </authorList>
    </citation>
    <scope>NUCLEOTIDE SEQUENCE</scope>
    <source>
        <strain evidence="12">DSA</strain>
    </source>
</reference>
<comment type="caution">
    <text evidence="12">The sequence shown here is derived from an EMBL/GenBank/DDBJ whole genome shotgun (WGS) entry which is preliminary data.</text>
</comment>
<dbReference type="PANTHER" id="PTHR17224:SF1">
    <property type="entry name" value="PEPTIDYL-TRNA HYDROLASE"/>
    <property type="match status" value="1"/>
</dbReference>
<dbReference type="AlphaFoldDB" id="A0AAW7ZFM7"/>
<gene>
    <name evidence="8 12" type="primary">pth</name>
    <name evidence="12" type="ORF">P6N53_12530</name>
</gene>
<evidence type="ECO:0000256" key="5">
    <source>
        <dbReference type="ARBA" id="ARBA00038063"/>
    </source>
</evidence>
<feature type="binding site" evidence="8">
    <location>
        <position position="64"/>
    </location>
    <ligand>
        <name>tRNA</name>
        <dbReference type="ChEBI" id="CHEBI:17843"/>
    </ligand>
</feature>
<evidence type="ECO:0000256" key="11">
    <source>
        <dbReference type="SAM" id="MobiDB-lite"/>
    </source>
</evidence>
<sequence length="209" mass="22367">MKLIIGLGNPGSEYAQTRHNIGFMVIDALAGELDTEVKKNQHKALVGQGVIGREKVILAKPQTYMNLSGQSVASLMSWYKLNPQDILVITDDMDLTPGRLRIRGNGSAGGQKGLKSIIELIGTQDFARIRVGIGRPAHGAVNHVLGKISGQEAETIAPALTAAVAAVKIWVLEGVNSAMNKYNKVGKEKPEEKARTENKEAPGEGSEMS</sequence>
<organism evidence="12 13">
    <name type="scientific">Desulforamulus aquiferis</name>
    <dbReference type="NCBI Taxonomy" id="1397668"/>
    <lineage>
        <taxon>Bacteria</taxon>
        <taxon>Bacillati</taxon>
        <taxon>Bacillota</taxon>
        <taxon>Clostridia</taxon>
        <taxon>Eubacteriales</taxon>
        <taxon>Peptococcaceae</taxon>
        <taxon>Desulforamulus</taxon>
    </lineage>
</organism>
<dbReference type="NCBIfam" id="TIGR00447">
    <property type="entry name" value="pth"/>
    <property type="match status" value="1"/>
</dbReference>
<evidence type="ECO:0000256" key="2">
    <source>
        <dbReference type="ARBA" id="ARBA00022555"/>
    </source>
</evidence>
<proteinExistence type="inferred from homology"/>
<dbReference type="GO" id="GO:0006515">
    <property type="term" value="P:protein quality control for misfolded or incompletely synthesized proteins"/>
    <property type="evidence" value="ECO:0007669"/>
    <property type="project" value="UniProtKB-UniRule"/>
</dbReference>
<evidence type="ECO:0000313" key="13">
    <source>
        <dbReference type="Proteomes" id="UP001172911"/>
    </source>
</evidence>
<evidence type="ECO:0000256" key="10">
    <source>
        <dbReference type="RuleBase" id="RU004320"/>
    </source>
</evidence>
<evidence type="ECO:0000256" key="3">
    <source>
        <dbReference type="ARBA" id="ARBA00022801"/>
    </source>
</evidence>
<name>A0AAW7ZFM7_9FIRM</name>
<keyword evidence="4 8" id="KW-0694">RNA-binding</keyword>
<evidence type="ECO:0000256" key="4">
    <source>
        <dbReference type="ARBA" id="ARBA00022884"/>
    </source>
</evidence>
<dbReference type="PROSITE" id="PS01195">
    <property type="entry name" value="PEPT_TRNA_HYDROL_1"/>
    <property type="match status" value="1"/>
</dbReference>
<keyword evidence="3 8" id="KW-0378">Hydrolase</keyword>
<evidence type="ECO:0000256" key="8">
    <source>
        <dbReference type="HAMAP-Rule" id="MF_00083"/>
    </source>
</evidence>
<dbReference type="Proteomes" id="UP001172911">
    <property type="component" value="Unassembled WGS sequence"/>
</dbReference>
<evidence type="ECO:0000256" key="6">
    <source>
        <dbReference type="ARBA" id="ARBA00048707"/>
    </source>
</evidence>
<comment type="subunit">
    <text evidence="8">Monomer.</text>
</comment>
<comment type="caution">
    <text evidence="8">Lacks conserved residue(s) required for the propagation of feature annotation.</text>
</comment>
<dbReference type="GO" id="GO:0005737">
    <property type="term" value="C:cytoplasm"/>
    <property type="evidence" value="ECO:0007669"/>
    <property type="project" value="UniProtKB-SubCell"/>
</dbReference>
<dbReference type="GO" id="GO:0004045">
    <property type="term" value="F:peptidyl-tRNA hydrolase activity"/>
    <property type="evidence" value="ECO:0007669"/>
    <property type="project" value="UniProtKB-UniRule"/>
</dbReference>
<comment type="similarity">
    <text evidence="5 8 10">Belongs to the PTH family.</text>
</comment>
<dbReference type="RefSeq" id="WP_304543626.1">
    <property type="nucleotide sequence ID" value="NZ_JARPTC010000019.1"/>
</dbReference>
<dbReference type="Pfam" id="PF01195">
    <property type="entry name" value="Pept_tRNA_hydro"/>
    <property type="match status" value="1"/>
</dbReference>
<dbReference type="InterPro" id="IPR036416">
    <property type="entry name" value="Pept_tRNA_hydro_sf"/>
</dbReference>
<keyword evidence="13" id="KW-1185">Reference proteome</keyword>
<evidence type="ECO:0000256" key="9">
    <source>
        <dbReference type="RuleBase" id="RU000673"/>
    </source>
</evidence>
<feature type="site" description="Stabilizes the basic form of H active site to accept a proton" evidence="8">
    <location>
        <position position="91"/>
    </location>
</feature>
<keyword evidence="8" id="KW-0963">Cytoplasm</keyword>